<protein>
    <submittedName>
        <fullName evidence="1">Dolichol phosphate-mannose biosynthesis regulatory protein-related</fullName>
    </submittedName>
</protein>
<evidence type="ECO:0000313" key="1">
    <source>
        <dbReference type="EMBL" id="KAK1375001.1"/>
    </source>
</evidence>
<evidence type="ECO:0000313" key="2">
    <source>
        <dbReference type="Proteomes" id="UP001237642"/>
    </source>
</evidence>
<reference evidence="1" key="2">
    <citation type="submission" date="2023-05" db="EMBL/GenBank/DDBJ databases">
        <authorList>
            <person name="Schelkunov M.I."/>
        </authorList>
    </citation>
    <scope>NUCLEOTIDE SEQUENCE</scope>
    <source>
        <strain evidence="1">Hsosn_3</strain>
        <tissue evidence="1">Leaf</tissue>
    </source>
</reference>
<dbReference type="AlphaFoldDB" id="A0AAD8MIW9"/>
<name>A0AAD8MIW9_9APIA</name>
<keyword evidence="2" id="KW-1185">Reference proteome</keyword>
<comment type="caution">
    <text evidence="1">The sequence shown here is derived from an EMBL/GenBank/DDBJ whole genome shotgun (WGS) entry which is preliminary data.</text>
</comment>
<proteinExistence type="predicted"/>
<dbReference type="PANTHER" id="PTHR35998:SF1">
    <property type="entry name" value="OS02G0127900 PROTEIN"/>
    <property type="match status" value="1"/>
</dbReference>
<accession>A0AAD8MIW9</accession>
<dbReference type="PANTHER" id="PTHR35998">
    <property type="entry name" value="OS02G0127900 PROTEIN"/>
    <property type="match status" value="1"/>
</dbReference>
<reference evidence="1" key="1">
    <citation type="submission" date="2023-02" db="EMBL/GenBank/DDBJ databases">
        <title>Genome of toxic invasive species Heracleum sosnowskyi carries increased number of genes despite the absence of recent whole-genome duplications.</title>
        <authorList>
            <person name="Schelkunov M."/>
            <person name="Shtratnikova V."/>
            <person name="Makarenko M."/>
            <person name="Klepikova A."/>
            <person name="Omelchenko D."/>
            <person name="Novikova G."/>
            <person name="Obukhova E."/>
            <person name="Bogdanov V."/>
            <person name="Penin A."/>
            <person name="Logacheva M."/>
        </authorList>
    </citation>
    <scope>NUCLEOTIDE SEQUENCE</scope>
    <source>
        <strain evidence="1">Hsosn_3</strain>
        <tissue evidence="1">Leaf</tissue>
    </source>
</reference>
<gene>
    <name evidence="1" type="ORF">POM88_031194</name>
</gene>
<organism evidence="1 2">
    <name type="scientific">Heracleum sosnowskyi</name>
    <dbReference type="NCBI Taxonomy" id="360622"/>
    <lineage>
        <taxon>Eukaryota</taxon>
        <taxon>Viridiplantae</taxon>
        <taxon>Streptophyta</taxon>
        <taxon>Embryophyta</taxon>
        <taxon>Tracheophyta</taxon>
        <taxon>Spermatophyta</taxon>
        <taxon>Magnoliopsida</taxon>
        <taxon>eudicotyledons</taxon>
        <taxon>Gunneridae</taxon>
        <taxon>Pentapetalae</taxon>
        <taxon>asterids</taxon>
        <taxon>campanulids</taxon>
        <taxon>Apiales</taxon>
        <taxon>Apiaceae</taxon>
        <taxon>Apioideae</taxon>
        <taxon>apioid superclade</taxon>
        <taxon>Tordylieae</taxon>
        <taxon>Tordyliinae</taxon>
        <taxon>Heracleum</taxon>
    </lineage>
</organism>
<dbReference type="Proteomes" id="UP001237642">
    <property type="component" value="Unassembled WGS sequence"/>
</dbReference>
<dbReference type="EMBL" id="JAUIZM010000007">
    <property type="protein sequence ID" value="KAK1375001.1"/>
    <property type="molecule type" value="Genomic_DNA"/>
</dbReference>
<sequence length="196" mass="22858">MVLWEIALATAYFLGLKPTYKIALKIQRRLIPLQHPRARQFVHRRTRSVFDMVVRVHKHIQERDIEVGRNIGNWILRWLDKAKPTAEIRGPQLHHYAKPNTIVTKQLTNSSHQKTLGGPTICSLKNGFRESGKHLFSSTRTMWRRRFPSITMMMPGINSQYRQMSICGPQVLKPKYVSCGSEGVIRRDIIEWMVRS</sequence>